<reference evidence="2" key="1">
    <citation type="journal article" date="2019" name="Int. J. Syst. Evol. Microbiol.">
        <title>The Global Catalogue of Microorganisms (GCM) 10K type strain sequencing project: providing services to taxonomists for standard genome sequencing and annotation.</title>
        <authorList>
            <consortium name="The Broad Institute Genomics Platform"/>
            <consortium name="The Broad Institute Genome Sequencing Center for Infectious Disease"/>
            <person name="Wu L."/>
            <person name="Ma J."/>
        </authorList>
    </citation>
    <scope>NUCLEOTIDE SEQUENCE [LARGE SCALE GENOMIC DNA]</scope>
    <source>
        <strain evidence="2">JCM 17975</strain>
    </source>
</reference>
<accession>A0ABP8XV32</accession>
<gene>
    <name evidence="1" type="ORF">GCM10023198_43920</name>
</gene>
<evidence type="ECO:0000313" key="1">
    <source>
        <dbReference type="EMBL" id="GAA4715714.1"/>
    </source>
</evidence>
<keyword evidence="2" id="KW-1185">Reference proteome</keyword>
<dbReference type="Proteomes" id="UP001500843">
    <property type="component" value="Unassembled WGS sequence"/>
</dbReference>
<comment type="caution">
    <text evidence="1">The sequence shown here is derived from an EMBL/GenBank/DDBJ whole genome shotgun (WGS) entry which is preliminary data.</text>
</comment>
<proteinExistence type="predicted"/>
<evidence type="ECO:0000313" key="2">
    <source>
        <dbReference type="Proteomes" id="UP001500843"/>
    </source>
</evidence>
<name>A0ABP8XV32_9MICO</name>
<dbReference type="EMBL" id="BAABHM010000022">
    <property type="protein sequence ID" value="GAA4715714.1"/>
    <property type="molecule type" value="Genomic_DNA"/>
</dbReference>
<sequence length="153" mass="16734">MVPAELTDGYPALNGVCTYRGRMSTAPYDRDDLLTFLVDYGVALGSGDLETVTDGLAYPSVVVEAERSLVVPDAEAARDALGSMLTAYREQGLVAAVPDVRAVEQVGDALLWVDVRWSYKDENASEATAERVRYLLRRGRDTFELCVVVPVEE</sequence>
<protein>
    <submittedName>
        <fullName evidence="1">Uncharacterized protein</fullName>
    </submittedName>
</protein>
<organism evidence="1 2">
    <name type="scientific">Promicromonospora umidemergens</name>
    <dbReference type="NCBI Taxonomy" id="629679"/>
    <lineage>
        <taxon>Bacteria</taxon>
        <taxon>Bacillati</taxon>
        <taxon>Actinomycetota</taxon>
        <taxon>Actinomycetes</taxon>
        <taxon>Micrococcales</taxon>
        <taxon>Promicromonosporaceae</taxon>
        <taxon>Promicromonospora</taxon>
    </lineage>
</organism>